<reference evidence="2" key="1">
    <citation type="submission" date="2022-08" db="EMBL/GenBank/DDBJ databases">
        <title>The genomic sequence of strain Paenibacillus sp. SCIV0701.</title>
        <authorList>
            <person name="Zhao H."/>
        </authorList>
    </citation>
    <scope>NUCLEOTIDE SEQUENCE</scope>
    <source>
        <strain evidence="2">SCIV0701</strain>
    </source>
</reference>
<dbReference type="Proteomes" id="UP001141950">
    <property type="component" value="Unassembled WGS sequence"/>
</dbReference>
<evidence type="ECO:0000313" key="3">
    <source>
        <dbReference type="Proteomes" id="UP001141950"/>
    </source>
</evidence>
<organism evidence="2 3">
    <name type="scientific">Paenibacillus soyae</name>
    <dbReference type="NCBI Taxonomy" id="2969249"/>
    <lineage>
        <taxon>Bacteria</taxon>
        <taxon>Bacillati</taxon>
        <taxon>Bacillota</taxon>
        <taxon>Bacilli</taxon>
        <taxon>Bacillales</taxon>
        <taxon>Paenibacillaceae</taxon>
        <taxon>Paenibacillus</taxon>
    </lineage>
</organism>
<dbReference type="RefSeq" id="WP_257445771.1">
    <property type="nucleotide sequence ID" value="NZ_JANIPJ010000007.1"/>
</dbReference>
<feature type="transmembrane region" description="Helical" evidence="1">
    <location>
        <begin position="82"/>
        <end position="103"/>
    </location>
</feature>
<proteinExistence type="predicted"/>
<comment type="caution">
    <text evidence="2">The sequence shown here is derived from an EMBL/GenBank/DDBJ whole genome shotgun (WGS) entry which is preliminary data.</text>
</comment>
<feature type="transmembrane region" description="Helical" evidence="1">
    <location>
        <begin position="51"/>
        <end position="70"/>
    </location>
</feature>
<keyword evidence="1" id="KW-1133">Transmembrane helix</keyword>
<sequence length="224" mass="24934">MFRKEALFFLLILIGLLLISNSHLGYSFGDSVFRAIGISPWTQGDDSGLHISVIAGFLALAAGYMGAVKFYQARFPKIRSRIILSCIAFVLLFPIVTENAMILRHYHSYSFSSVAFSEKNSQCSYQSEGASVKANCTLTLINYGQEKVLTIRPYPIQSPMKLKLDPILITLPAHQKLSISTDFDGRLLEEASLSGWSNDIGIEIEFSGVKKKYGKEIDYEWTAG</sequence>
<evidence type="ECO:0000313" key="2">
    <source>
        <dbReference type="EMBL" id="MCR2804624.1"/>
    </source>
</evidence>
<dbReference type="AlphaFoldDB" id="A0A9X2MPS3"/>
<dbReference type="EMBL" id="JANIPJ010000007">
    <property type="protein sequence ID" value="MCR2804624.1"/>
    <property type="molecule type" value="Genomic_DNA"/>
</dbReference>
<keyword evidence="3" id="KW-1185">Reference proteome</keyword>
<name>A0A9X2MPS3_9BACL</name>
<evidence type="ECO:0000256" key="1">
    <source>
        <dbReference type="SAM" id="Phobius"/>
    </source>
</evidence>
<gene>
    <name evidence="2" type="ORF">NQZ67_12120</name>
</gene>
<keyword evidence="1" id="KW-0812">Transmembrane</keyword>
<keyword evidence="1" id="KW-0472">Membrane</keyword>
<protein>
    <submittedName>
        <fullName evidence="2">Uncharacterized protein</fullName>
    </submittedName>
</protein>
<accession>A0A9X2MPS3</accession>